<evidence type="ECO:0000259" key="6">
    <source>
        <dbReference type="PROSITE" id="PS51078"/>
    </source>
</evidence>
<proteinExistence type="predicted"/>
<keyword evidence="2" id="KW-0238">DNA-binding</keyword>
<name>A0ABW7EX12_9BURK</name>
<dbReference type="RefSeq" id="WP_394475898.1">
    <property type="nucleotide sequence ID" value="NZ_JBIGHV010000001.1"/>
</dbReference>
<dbReference type="InterPro" id="IPR036388">
    <property type="entry name" value="WH-like_DNA-bd_sf"/>
</dbReference>
<protein>
    <submittedName>
        <fullName evidence="7">Helix-turn-helix domain-containing protein</fullName>
    </submittedName>
</protein>
<accession>A0ABW7EX12</accession>
<dbReference type="Gene3D" id="3.30.450.40">
    <property type="match status" value="1"/>
</dbReference>
<dbReference type="PROSITE" id="PS51077">
    <property type="entry name" value="HTH_ICLR"/>
    <property type="match status" value="1"/>
</dbReference>
<evidence type="ECO:0000256" key="1">
    <source>
        <dbReference type="ARBA" id="ARBA00023015"/>
    </source>
</evidence>
<comment type="caution">
    <text evidence="7">The sequence shown here is derived from an EMBL/GenBank/DDBJ whole genome shotgun (WGS) entry which is preliminary data.</text>
</comment>
<sequence length="285" mass="31581">MERGVPIRAVSRSIAVLQCINRHGSLSLMEIARWVSLPYPTTFRIIQTLLHEGLVECEPTRKHYRATQLVQTLSVGYRENGNLLSRARPHMVALTRKLSWPVSLVTHVGQSMMVRDSTHSETSLSFCNYEPGYTLPLLECASGHAYLAHVPDSDRLSMLAGLETLDQRSHMLEMFKGDKLVQRIREDGYATCERNPHSAVPRKTSSIGVPLFEGSRVVGAMALVFFASAMPMAEAVRRYVEELKAMAEAVSDELTQDLSLQPAPAARESRGAPAHPTLRQASAVC</sequence>
<keyword evidence="1" id="KW-0805">Transcription regulation</keyword>
<dbReference type="PANTHER" id="PTHR30136">
    <property type="entry name" value="HELIX-TURN-HELIX TRANSCRIPTIONAL REGULATOR, ICLR FAMILY"/>
    <property type="match status" value="1"/>
</dbReference>
<dbReference type="Proteomes" id="UP001606210">
    <property type="component" value="Unassembled WGS sequence"/>
</dbReference>
<keyword evidence="8" id="KW-1185">Reference proteome</keyword>
<dbReference type="SUPFAM" id="SSF46785">
    <property type="entry name" value="Winged helix' DNA-binding domain"/>
    <property type="match status" value="1"/>
</dbReference>
<gene>
    <name evidence="7" type="ORF">ACG00Y_03195</name>
</gene>
<dbReference type="Pfam" id="PF09339">
    <property type="entry name" value="HTH_IclR"/>
    <property type="match status" value="1"/>
</dbReference>
<dbReference type="InterPro" id="IPR050707">
    <property type="entry name" value="HTH_MetabolicPath_Reg"/>
</dbReference>
<feature type="domain" description="HTH iclR-type" evidence="5">
    <location>
        <begin position="7"/>
        <end position="68"/>
    </location>
</feature>
<feature type="domain" description="IclR-ED" evidence="6">
    <location>
        <begin position="69"/>
        <end position="256"/>
    </location>
</feature>
<reference evidence="7 8" key="1">
    <citation type="submission" date="2024-08" db="EMBL/GenBank/DDBJ databases">
        <authorList>
            <person name="Lu H."/>
        </authorList>
    </citation>
    <scope>NUCLEOTIDE SEQUENCE [LARGE SCALE GENOMIC DNA]</scope>
    <source>
        <strain evidence="7 8">LYH14W</strain>
    </source>
</reference>
<dbReference type="Gene3D" id="1.10.10.10">
    <property type="entry name" value="Winged helix-like DNA-binding domain superfamily/Winged helix DNA-binding domain"/>
    <property type="match status" value="1"/>
</dbReference>
<evidence type="ECO:0000256" key="3">
    <source>
        <dbReference type="ARBA" id="ARBA00023163"/>
    </source>
</evidence>
<dbReference type="Pfam" id="PF01614">
    <property type="entry name" value="IclR_C"/>
    <property type="match status" value="1"/>
</dbReference>
<dbReference type="EMBL" id="JBIGHV010000001">
    <property type="protein sequence ID" value="MFG6428899.1"/>
    <property type="molecule type" value="Genomic_DNA"/>
</dbReference>
<dbReference type="SMART" id="SM00346">
    <property type="entry name" value="HTH_ICLR"/>
    <property type="match status" value="1"/>
</dbReference>
<feature type="region of interest" description="Disordered" evidence="4">
    <location>
        <begin position="262"/>
        <end position="285"/>
    </location>
</feature>
<evidence type="ECO:0000259" key="5">
    <source>
        <dbReference type="PROSITE" id="PS51077"/>
    </source>
</evidence>
<dbReference type="InterPro" id="IPR036390">
    <property type="entry name" value="WH_DNA-bd_sf"/>
</dbReference>
<evidence type="ECO:0000313" key="7">
    <source>
        <dbReference type="EMBL" id="MFG6428899.1"/>
    </source>
</evidence>
<evidence type="ECO:0000256" key="4">
    <source>
        <dbReference type="SAM" id="MobiDB-lite"/>
    </source>
</evidence>
<evidence type="ECO:0000313" key="8">
    <source>
        <dbReference type="Proteomes" id="UP001606210"/>
    </source>
</evidence>
<dbReference type="PANTHER" id="PTHR30136:SF23">
    <property type="entry name" value="DNA-BINDING TRANSCRIPTIONAL ACTIVATOR MHPR"/>
    <property type="match status" value="1"/>
</dbReference>
<keyword evidence="3" id="KW-0804">Transcription</keyword>
<organism evidence="7 8">
    <name type="scientific">Pelomonas parva</name>
    <dbReference type="NCBI Taxonomy" id="3299032"/>
    <lineage>
        <taxon>Bacteria</taxon>
        <taxon>Pseudomonadati</taxon>
        <taxon>Pseudomonadota</taxon>
        <taxon>Betaproteobacteria</taxon>
        <taxon>Burkholderiales</taxon>
        <taxon>Sphaerotilaceae</taxon>
        <taxon>Roseateles</taxon>
    </lineage>
</organism>
<dbReference type="SUPFAM" id="SSF55781">
    <property type="entry name" value="GAF domain-like"/>
    <property type="match status" value="1"/>
</dbReference>
<dbReference type="InterPro" id="IPR014757">
    <property type="entry name" value="Tscrpt_reg_IclR_C"/>
</dbReference>
<dbReference type="InterPro" id="IPR005471">
    <property type="entry name" value="Tscrpt_reg_IclR_N"/>
</dbReference>
<dbReference type="PROSITE" id="PS51078">
    <property type="entry name" value="ICLR_ED"/>
    <property type="match status" value="1"/>
</dbReference>
<evidence type="ECO:0000256" key="2">
    <source>
        <dbReference type="ARBA" id="ARBA00023125"/>
    </source>
</evidence>
<dbReference type="InterPro" id="IPR029016">
    <property type="entry name" value="GAF-like_dom_sf"/>
</dbReference>